<reference evidence="2 3" key="1">
    <citation type="submission" date="2017-12" db="EMBL/GenBank/DDBJ databases">
        <title>Comparative Functional Genomics of Dry Heat Resistant strains isolated from the Viking Spacecraft.</title>
        <authorList>
            <person name="Seuylemezian A."/>
            <person name="Cooper K."/>
            <person name="Vaishampayan P."/>
        </authorList>
    </citation>
    <scope>NUCLEOTIDE SEQUENCE [LARGE SCALE GENOMIC DNA]</scope>
    <source>
        <strain evidence="2 3">V48-19</strain>
    </source>
</reference>
<dbReference type="AlphaFoldDB" id="A0A9Q6A9X4"/>
<sequence length="49" mass="5375">MGKKGGLQTTGYAENTPFCQLSACFGERAVNEVLFPMFSAYNPFTLLHS</sequence>
<dbReference type="Proteomes" id="UP001073053">
    <property type="component" value="Unassembled WGS sequence"/>
</dbReference>
<dbReference type="EMBL" id="JALAWA010000006">
    <property type="protein sequence ID" value="MCY9185275.1"/>
    <property type="molecule type" value="Genomic_DNA"/>
</dbReference>
<dbReference type="RefSeq" id="WP_049809871.1">
    <property type="nucleotide sequence ID" value="NZ_ASJT01000002.1"/>
</dbReference>
<reference evidence="1" key="2">
    <citation type="submission" date="2022-02" db="EMBL/GenBank/DDBJ databases">
        <title>Crop Bioprotection Bacillus Genome Sequencing.</title>
        <authorList>
            <person name="Dunlap C."/>
        </authorList>
    </citation>
    <scope>NUCLEOTIDE SEQUENCE</scope>
    <source>
        <strain evidence="1">EC49O2N-C10</strain>
    </source>
</reference>
<proteinExistence type="predicted"/>
<gene>
    <name evidence="2" type="ORF">CUU63_06955</name>
    <name evidence="1" type="ORF">MOF03_11535</name>
</gene>
<name>A0A9Q6A9X4_9BACI</name>
<comment type="caution">
    <text evidence="2">The sequence shown here is derived from an EMBL/GenBank/DDBJ whole genome shotgun (WGS) entry which is preliminary data.</text>
</comment>
<organism evidence="2 3">
    <name type="scientific">Bacillus halotolerans</name>
    <dbReference type="NCBI Taxonomy" id="260554"/>
    <lineage>
        <taxon>Bacteria</taxon>
        <taxon>Bacillati</taxon>
        <taxon>Bacillota</taxon>
        <taxon>Bacilli</taxon>
        <taxon>Bacillales</taxon>
        <taxon>Bacillaceae</taxon>
        <taxon>Bacillus</taxon>
    </lineage>
</organism>
<protein>
    <submittedName>
        <fullName evidence="2">Uncharacterized protein</fullName>
    </submittedName>
</protein>
<evidence type="ECO:0000313" key="2">
    <source>
        <dbReference type="EMBL" id="PLS08238.1"/>
    </source>
</evidence>
<evidence type="ECO:0000313" key="1">
    <source>
        <dbReference type="EMBL" id="MCY9185275.1"/>
    </source>
</evidence>
<dbReference type="KEGG" id="bht:DIC78_08700"/>
<dbReference type="Proteomes" id="UP000234803">
    <property type="component" value="Unassembled WGS sequence"/>
</dbReference>
<dbReference type="EMBL" id="PGUV01000004">
    <property type="protein sequence ID" value="PLS08238.1"/>
    <property type="molecule type" value="Genomic_DNA"/>
</dbReference>
<evidence type="ECO:0000313" key="3">
    <source>
        <dbReference type="Proteomes" id="UP000234803"/>
    </source>
</evidence>
<dbReference type="GeneID" id="50134987"/>
<accession>A0A9Q6A9X4</accession>